<protein>
    <submittedName>
        <fullName evidence="2">MOSC domain-containing protein YiiM</fullName>
    </submittedName>
</protein>
<dbReference type="GO" id="GO:0030170">
    <property type="term" value="F:pyridoxal phosphate binding"/>
    <property type="evidence" value="ECO:0007669"/>
    <property type="project" value="InterPro"/>
</dbReference>
<proteinExistence type="predicted"/>
<organism evidence="2 3">
    <name type="scientific">Neomicrococcus lactis</name>
    <dbReference type="NCBI Taxonomy" id="732241"/>
    <lineage>
        <taxon>Bacteria</taxon>
        <taxon>Bacillati</taxon>
        <taxon>Actinomycetota</taxon>
        <taxon>Actinomycetes</taxon>
        <taxon>Micrococcales</taxon>
        <taxon>Micrococcaceae</taxon>
        <taxon>Neomicrococcus</taxon>
    </lineage>
</organism>
<feature type="domain" description="MOSC" evidence="1">
    <location>
        <begin position="33"/>
        <end position="167"/>
    </location>
</feature>
<reference evidence="2 3" key="1">
    <citation type="submission" date="2020-08" db="EMBL/GenBank/DDBJ databases">
        <title>Sequencing the genomes of 1000 actinobacteria strains.</title>
        <authorList>
            <person name="Klenk H.-P."/>
        </authorList>
    </citation>
    <scope>NUCLEOTIDE SEQUENCE [LARGE SCALE GENOMIC DNA]</scope>
    <source>
        <strain evidence="2 3">DSM 23694</strain>
    </source>
</reference>
<comment type="caution">
    <text evidence="2">The sequence shown here is derived from an EMBL/GenBank/DDBJ whole genome shotgun (WGS) entry which is preliminary data.</text>
</comment>
<accession>A0A7W8Y8S0</accession>
<keyword evidence="3" id="KW-1185">Reference proteome</keyword>
<evidence type="ECO:0000259" key="1">
    <source>
        <dbReference type="PROSITE" id="PS51340"/>
    </source>
</evidence>
<dbReference type="InterPro" id="IPR052353">
    <property type="entry name" value="Benzoxazolinone_Detox_Enz"/>
</dbReference>
<name>A0A7W8Y8S0_9MICC</name>
<dbReference type="PANTHER" id="PTHR30212">
    <property type="entry name" value="PROTEIN YIIM"/>
    <property type="match status" value="1"/>
</dbReference>
<gene>
    <name evidence="2" type="ORF">BKA12_000079</name>
</gene>
<dbReference type="AlphaFoldDB" id="A0A7W8Y8S0"/>
<dbReference type="InterPro" id="IPR005302">
    <property type="entry name" value="MoCF_Sase_C"/>
</dbReference>
<dbReference type="Proteomes" id="UP000523863">
    <property type="component" value="Unassembled WGS sequence"/>
</dbReference>
<sequence>MVESSAPRITHVCRVFQLLPDRGVVGVTAIDKRPVDGKVKVGPLGLYADVQADRAHHGGEEQAVYAFANEDVTVWEEELGREIAPGEFGENLRTEGIDTSNSVIGTRWTIGSAEFEVTIPRVPCSTFARRMGEDKWVQRFTENGNTGTYLRVVRKGSIQADDEISVTSVPSHGVTVKDLFTGPTREQAQALLDAERAGEVQLTPKVVREINRVM</sequence>
<dbReference type="PROSITE" id="PS51340">
    <property type="entry name" value="MOSC"/>
    <property type="match status" value="1"/>
</dbReference>
<dbReference type="Gene3D" id="2.40.33.20">
    <property type="entry name" value="PK beta-barrel domain-like"/>
    <property type="match status" value="1"/>
</dbReference>
<dbReference type="PANTHER" id="PTHR30212:SF2">
    <property type="entry name" value="PROTEIN YIIM"/>
    <property type="match status" value="1"/>
</dbReference>
<evidence type="ECO:0000313" key="3">
    <source>
        <dbReference type="Proteomes" id="UP000523863"/>
    </source>
</evidence>
<dbReference type="GO" id="GO:0003824">
    <property type="term" value="F:catalytic activity"/>
    <property type="evidence" value="ECO:0007669"/>
    <property type="project" value="InterPro"/>
</dbReference>
<dbReference type="GO" id="GO:0030151">
    <property type="term" value="F:molybdenum ion binding"/>
    <property type="evidence" value="ECO:0007669"/>
    <property type="project" value="InterPro"/>
</dbReference>
<dbReference type="InterPro" id="IPR011037">
    <property type="entry name" value="Pyrv_Knase-like_insert_dom_sf"/>
</dbReference>
<dbReference type="RefSeq" id="WP_183639810.1">
    <property type="nucleotide sequence ID" value="NZ_JACHBL010000001.1"/>
</dbReference>
<dbReference type="SUPFAM" id="SSF50800">
    <property type="entry name" value="PK beta-barrel domain-like"/>
    <property type="match status" value="1"/>
</dbReference>
<dbReference type="Pfam" id="PF03473">
    <property type="entry name" value="MOSC"/>
    <property type="match status" value="1"/>
</dbReference>
<evidence type="ECO:0000313" key="2">
    <source>
        <dbReference type="EMBL" id="MBB5596999.1"/>
    </source>
</evidence>
<dbReference type="EMBL" id="JACHBL010000001">
    <property type="protein sequence ID" value="MBB5596999.1"/>
    <property type="molecule type" value="Genomic_DNA"/>
</dbReference>